<reference evidence="1 2" key="1">
    <citation type="submission" date="2018-10" db="EMBL/GenBank/DDBJ databases">
        <title>Genomic Encyclopedia of Archaeal and Bacterial Type Strains, Phase II (KMG-II): from individual species to whole genera.</title>
        <authorList>
            <person name="Goeker M."/>
        </authorList>
    </citation>
    <scope>NUCLEOTIDE SEQUENCE [LARGE SCALE GENOMIC DNA]</scope>
    <source>
        <strain evidence="1 2">NSB1</strain>
    </source>
</reference>
<keyword evidence="2" id="KW-1185">Reference proteome</keyword>
<name>A0A495WEX9_9BACT</name>
<protein>
    <submittedName>
        <fullName evidence="1">Uncharacterized protein</fullName>
    </submittedName>
</protein>
<dbReference type="Proteomes" id="UP000269493">
    <property type="component" value="Unassembled WGS sequence"/>
</dbReference>
<dbReference type="AlphaFoldDB" id="A0A495WEX9"/>
<sequence>MYLNLDRMDLLIEHNAFQCIDKCLNGKARNNDDIDDFLQICIQQIFCDQLQLSNFVPDYVKDNSIHIIDKIARYGFDNISVLNDNSSRFYNNVCNEVSKDLLNNINWTLESCKMTQNPLQYLPHLSDNILSVVTTITNAIKDNNIDLLTGELLEISLNDKMDGAFVDIITRNKTLLQKILEFQKENEWNENLTLKLISDSRVLQNSITAQNKHLLYSASIKRAREEAFINQKIYKAINQVIEKSNKLYINQGPAIKLPSICEYLVYKSKGNPQRLLDETMLLRELFKPVREYIKNNSQKLSFSTGQCDEIAMESLIEISNDLYASNCQHNTSCTSTIVIETDNIFTAPITDLSKVRDAVLNKTIKPQLRCFTEISRLMRNSKQQSRYEEIFRYNCSHH</sequence>
<evidence type="ECO:0000313" key="1">
    <source>
        <dbReference type="EMBL" id="RKT59909.1"/>
    </source>
</evidence>
<comment type="caution">
    <text evidence="1">The sequence shown here is derived from an EMBL/GenBank/DDBJ whole genome shotgun (WGS) entry which is preliminary data.</text>
</comment>
<evidence type="ECO:0000313" key="2">
    <source>
        <dbReference type="Proteomes" id="UP000269493"/>
    </source>
</evidence>
<organism evidence="1 2">
    <name type="scientific">Coprobacter fastidiosus NSB1 = JCM 33896</name>
    <dbReference type="NCBI Taxonomy" id="1349822"/>
    <lineage>
        <taxon>Bacteria</taxon>
        <taxon>Pseudomonadati</taxon>
        <taxon>Bacteroidota</taxon>
        <taxon>Bacteroidia</taxon>
        <taxon>Bacteroidales</taxon>
        <taxon>Barnesiellaceae</taxon>
        <taxon>Coprobacter</taxon>
    </lineage>
</organism>
<accession>A0A495WEX9</accession>
<proteinExistence type="predicted"/>
<gene>
    <name evidence="1" type="ORF">BC742_0834</name>
</gene>
<dbReference type="EMBL" id="RBXN01000002">
    <property type="protein sequence ID" value="RKT59909.1"/>
    <property type="molecule type" value="Genomic_DNA"/>
</dbReference>